<evidence type="ECO:0000313" key="3">
    <source>
        <dbReference type="EMBL" id="MDF0600459.1"/>
    </source>
</evidence>
<feature type="transmembrane region" description="Helical" evidence="1">
    <location>
        <begin position="41"/>
        <end position="59"/>
    </location>
</feature>
<dbReference type="RefSeq" id="WP_275566602.1">
    <property type="nucleotide sequence ID" value="NZ_JARGYC010000013.1"/>
</dbReference>
<dbReference type="AlphaFoldDB" id="A0AAE3T8W2"/>
<sequence length="151" mass="15242">MKINPKDLAAGAVFVAIGGFFAGNAALTLRMGSTLNMGPGFFPVVLGAILVLLGIAIAAEGIGKPAEGFGEVSWRGIALVIGAIVVFGATVRGLGFGPSLFLCVFMAGLSSGRMGWRMAAAVAAVLTAFSIGVFVEALGLPYPIIGRWLGG</sequence>
<evidence type="ECO:0000259" key="2">
    <source>
        <dbReference type="Pfam" id="PF07331"/>
    </source>
</evidence>
<keyword evidence="1" id="KW-0812">Transmembrane</keyword>
<dbReference type="Pfam" id="PF07331">
    <property type="entry name" value="TctB"/>
    <property type="match status" value="1"/>
</dbReference>
<feature type="transmembrane region" description="Helical" evidence="1">
    <location>
        <begin position="12"/>
        <end position="29"/>
    </location>
</feature>
<feature type="transmembrane region" description="Helical" evidence="1">
    <location>
        <begin position="79"/>
        <end position="107"/>
    </location>
</feature>
<evidence type="ECO:0000313" key="4">
    <source>
        <dbReference type="Proteomes" id="UP001220964"/>
    </source>
</evidence>
<protein>
    <submittedName>
        <fullName evidence="3">Tripartite tricarboxylate transporter TctB family protein</fullName>
    </submittedName>
</protein>
<dbReference type="EMBL" id="JARGYC010000013">
    <property type="protein sequence ID" value="MDF0600459.1"/>
    <property type="molecule type" value="Genomic_DNA"/>
</dbReference>
<keyword evidence="1" id="KW-0472">Membrane</keyword>
<accession>A0AAE3T8W2</accession>
<keyword evidence="4" id="KW-1185">Reference proteome</keyword>
<reference evidence="3" key="1">
    <citation type="submission" date="2023-03" db="EMBL/GenBank/DDBJ databases">
        <title>Multiphase analysis and comparison of six strains from genera Psychromarinibacter, Lutimaribacter, and Maritimibacter, including a novel species: Psychromarinibacter sediminicola sp. nov.</title>
        <authorList>
            <person name="Wang Y.-H."/>
            <person name="Ye M.-Q."/>
            <person name="Du Z.-J."/>
        </authorList>
    </citation>
    <scope>NUCLEOTIDE SEQUENCE</scope>
    <source>
        <strain evidence="3">C21-152</strain>
    </source>
</reference>
<keyword evidence="1" id="KW-1133">Transmembrane helix</keyword>
<feature type="transmembrane region" description="Helical" evidence="1">
    <location>
        <begin position="119"/>
        <end position="145"/>
    </location>
</feature>
<feature type="domain" description="DUF1468" evidence="2">
    <location>
        <begin position="9"/>
        <end position="143"/>
    </location>
</feature>
<dbReference type="Proteomes" id="UP001220964">
    <property type="component" value="Unassembled WGS sequence"/>
</dbReference>
<comment type="caution">
    <text evidence="3">The sequence shown here is derived from an EMBL/GenBank/DDBJ whole genome shotgun (WGS) entry which is preliminary data.</text>
</comment>
<gene>
    <name evidence="3" type="ORF">P1J78_06935</name>
</gene>
<evidence type="ECO:0000256" key="1">
    <source>
        <dbReference type="SAM" id="Phobius"/>
    </source>
</evidence>
<dbReference type="InterPro" id="IPR009936">
    <property type="entry name" value="DUF1468"/>
</dbReference>
<proteinExistence type="predicted"/>
<name>A0AAE3T8W2_9RHOB</name>
<organism evidence="3 4">
    <name type="scientific">Psychromarinibacter sediminicola</name>
    <dbReference type="NCBI Taxonomy" id="3033385"/>
    <lineage>
        <taxon>Bacteria</taxon>
        <taxon>Pseudomonadati</taxon>
        <taxon>Pseudomonadota</taxon>
        <taxon>Alphaproteobacteria</taxon>
        <taxon>Rhodobacterales</taxon>
        <taxon>Paracoccaceae</taxon>
        <taxon>Psychromarinibacter</taxon>
    </lineage>
</organism>